<evidence type="ECO:0000313" key="3">
    <source>
        <dbReference type="EMBL" id="UXX80941.1"/>
    </source>
</evidence>
<dbReference type="Proteomes" id="UP001062165">
    <property type="component" value="Chromosome"/>
</dbReference>
<name>A0ABY6D453_9BACT</name>
<dbReference type="CDD" id="cd09604">
    <property type="entry name" value="M1_APN_like"/>
    <property type="match status" value="1"/>
</dbReference>
<sequence length="743" mass="85085">MKRNLIWVLIMSPMFAFAQGEWNQKFEQLGTTLPTANSYRNASGAPGVDYWQQRADYTIAAELNDDNQSLTGRETVTYYNNSPDNLTYLWVQLDQNMRSKTSDTPLVEGSEMKEAMTGKQVLNISRDYDFDGGFKISEVSDAAGKPLKHMINKTMMRIDLPKSLANGEQFVFNIAWSYNVQDRMELGGRSGYEFFPKDGNYLYTIAQWFPRMAVYDDVEGWQNKQFLGRGEFALEFGDYKVRLTVPSDFVVASTGELQNADQVLTKTQKARLAEAKKTFDKPVMIVTEAEARKAEATKAKGTKTWEYHADDVRDFAFAASRKFIWDAQAVQLETKTPMAMSYYPKEGNPLWEDESTKAVANTLRTYSKHTIEYPYPVAISVHTASIGMEYPMICFNYGRPNEDGTFTDAKKWGMIGVIIHEVGHNFFPMIINSDERQWTWMDEGLNTFTQSLTEKEYYLEKPLKRGEAKLIVDYMKGDKEGMRPIMTNSEQILQFGNNAYGKPAAALSVLRETVMGPELFDYAFKTYAERWAFKHPSPADFFRTMEDASAVDLDWFWKGWFYTTDHVDISLSKVKWYRMDIPENEVENKSKKAKKSKISAEEENKNLMDFADEAEVFTYKGVNEAAESARASEFLNQVDDAAIKSANANRNFYELTFENKGGLVMPIIIEWTYEDGTVETEFLPAEIWKKNENVVTKVFAKEKKVTNIVIDPNEETADVATANNVFPRVEDNSRFDQFQKGAE</sequence>
<protein>
    <submittedName>
        <fullName evidence="3">M1 family metallopeptidase</fullName>
    </submittedName>
</protein>
<proteinExistence type="predicted"/>
<keyword evidence="4" id="KW-1185">Reference proteome</keyword>
<keyword evidence="1" id="KW-0732">Signal</keyword>
<dbReference type="Gene3D" id="1.10.390.10">
    <property type="entry name" value="Neutral Protease Domain 2"/>
    <property type="match status" value="1"/>
</dbReference>
<feature type="signal peptide" evidence="1">
    <location>
        <begin position="1"/>
        <end position="18"/>
    </location>
</feature>
<feature type="domain" description="Peptidase M1 membrane alanine aminopeptidase" evidence="2">
    <location>
        <begin position="387"/>
        <end position="560"/>
    </location>
</feature>
<dbReference type="RefSeq" id="WP_263052670.1">
    <property type="nucleotide sequence ID" value="NZ_CP106735.1"/>
</dbReference>
<accession>A0ABY6D453</accession>
<feature type="chain" id="PRO_5046211269" evidence="1">
    <location>
        <begin position="19"/>
        <end position="743"/>
    </location>
</feature>
<evidence type="ECO:0000313" key="4">
    <source>
        <dbReference type="Proteomes" id="UP001062165"/>
    </source>
</evidence>
<gene>
    <name evidence="3" type="ORF">N7E81_07490</name>
</gene>
<dbReference type="EMBL" id="CP106735">
    <property type="protein sequence ID" value="UXX80941.1"/>
    <property type="molecule type" value="Genomic_DNA"/>
</dbReference>
<dbReference type="InterPro" id="IPR027268">
    <property type="entry name" value="Peptidase_M4/M1_CTD_sf"/>
</dbReference>
<dbReference type="Pfam" id="PF01433">
    <property type="entry name" value="Peptidase_M1"/>
    <property type="match status" value="1"/>
</dbReference>
<organism evidence="3 4">
    <name type="scientific">Reichenbachiella carrageenanivorans</name>
    <dbReference type="NCBI Taxonomy" id="2979869"/>
    <lineage>
        <taxon>Bacteria</taxon>
        <taxon>Pseudomonadati</taxon>
        <taxon>Bacteroidota</taxon>
        <taxon>Cytophagia</taxon>
        <taxon>Cytophagales</taxon>
        <taxon>Reichenbachiellaceae</taxon>
        <taxon>Reichenbachiella</taxon>
    </lineage>
</organism>
<reference evidence="3" key="1">
    <citation type="submission" date="2022-10" db="EMBL/GenBank/DDBJ databases">
        <title>Comparative genomics and taxonomic characterization of three novel marine species of genus Reichenbachiella exhibiting antioxidant and polysaccharide degradation activities.</title>
        <authorList>
            <person name="Muhammad N."/>
            <person name="Lee Y.-J."/>
            <person name="Ko J."/>
            <person name="Kim S.-G."/>
        </authorList>
    </citation>
    <scope>NUCLEOTIDE SEQUENCE</scope>
    <source>
        <strain evidence="3">Wsw4-B4</strain>
    </source>
</reference>
<dbReference type="SUPFAM" id="SSF55486">
    <property type="entry name" value="Metalloproteases ('zincins'), catalytic domain"/>
    <property type="match status" value="1"/>
</dbReference>
<dbReference type="InterPro" id="IPR014782">
    <property type="entry name" value="Peptidase_M1_dom"/>
</dbReference>
<evidence type="ECO:0000259" key="2">
    <source>
        <dbReference type="Pfam" id="PF01433"/>
    </source>
</evidence>
<evidence type="ECO:0000256" key="1">
    <source>
        <dbReference type="SAM" id="SignalP"/>
    </source>
</evidence>